<dbReference type="EMBL" id="CP002353">
    <property type="protein sequence ID" value="ADV64059.1"/>
    <property type="molecule type" value="Genomic_DNA"/>
</dbReference>
<feature type="compositionally biased region" description="Basic and acidic residues" evidence="1">
    <location>
        <begin position="262"/>
        <end position="274"/>
    </location>
</feature>
<keyword evidence="2" id="KW-0812">Transmembrane</keyword>
<feature type="transmembrane region" description="Helical" evidence="2">
    <location>
        <begin position="75"/>
        <end position="97"/>
    </location>
</feature>
<feature type="transmembrane region" description="Helical" evidence="2">
    <location>
        <begin position="146"/>
        <end position="167"/>
    </location>
</feature>
<reference key="1">
    <citation type="submission" date="2010-11" db="EMBL/GenBank/DDBJ databases">
        <title>The complete sequence of chromosome of Isophaera pallida ATCC 43644.</title>
        <authorList>
            <consortium name="US DOE Joint Genome Institute (JGI-PGF)"/>
            <person name="Lucas S."/>
            <person name="Copeland A."/>
            <person name="Lapidus A."/>
            <person name="Bruce D."/>
            <person name="Goodwin L."/>
            <person name="Pitluck S."/>
            <person name="Kyrpides N."/>
            <person name="Mavromatis K."/>
            <person name="Pagani I."/>
            <person name="Ivanova N."/>
            <person name="Saunders E."/>
            <person name="Brettin T."/>
            <person name="Detter J.C."/>
            <person name="Han C."/>
            <person name="Tapia R."/>
            <person name="Land M."/>
            <person name="Hauser L."/>
            <person name="Markowitz V."/>
            <person name="Cheng J.-F."/>
            <person name="Hugenholtz P."/>
            <person name="Woyke T."/>
            <person name="Wu D."/>
            <person name="Eisen J.A."/>
        </authorList>
    </citation>
    <scope>NUCLEOTIDE SEQUENCE</scope>
    <source>
        <strain>ATCC 43644</strain>
    </source>
</reference>
<feature type="transmembrane region" description="Helical" evidence="2">
    <location>
        <begin position="103"/>
        <end position="126"/>
    </location>
</feature>
<feature type="compositionally biased region" description="Gly residues" evidence="1">
    <location>
        <begin position="8"/>
        <end position="22"/>
    </location>
</feature>
<sequence length="356" mass="38280">MASNHPGNGNGPGQGQGLGPGGAEWNDDDLEPTPRGRSSQDDPYGFSARPTPPKPRFDPSLLDPSLPPRPRGSGLVALAVGAVIGSLGVIGSIFWLFNLGGRTLALAILGCLFLGAVLQVLGGLSVSSSIPRRQKVRTTPVGWTSLGVGMAFFMFMFTFLTGVRPLIPKERDILMMANILTLFGASFAVVWATSVILNLIVFIEQSRRLDDPLIKTTTEQAAKRAVWPLRLDAWLTRSAARTDAEDAPAAEQDLGFLPAGADPDRPRPKASDPKLDVSSHPFDFDVKEFTLAYAILFALVMGASFISEGGLFGILRGTGIMGIVMAVWMVIFSVPWVVRLTILQRPWITNTSPSLR</sequence>
<evidence type="ECO:0000313" key="4">
    <source>
        <dbReference type="Proteomes" id="UP000008631"/>
    </source>
</evidence>
<dbReference type="KEGG" id="ipa:Isop_3502"/>
<dbReference type="STRING" id="575540.Isop_3502"/>
<feature type="region of interest" description="Disordered" evidence="1">
    <location>
        <begin position="254"/>
        <end position="274"/>
    </location>
</feature>
<evidence type="ECO:0000256" key="1">
    <source>
        <dbReference type="SAM" id="MobiDB-lite"/>
    </source>
</evidence>
<feature type="region of interest" description="Disordered" evidence="1">
    <location>
        <begin position="1"/>
        <end position="65"/>
    </location>
</feature>
<gene>
    <name evidence="3" type="ordered locus">Isop_3502</name>
</gene>
<dbReference type="InParanoid" id="E8QX20"/>
<dbReference type="RefSeq" id="WP_013566347.1">
    <property type="nucleotide sequence ID" value="NC_014962.1"/>
</dbReference>
<keyword evidence="2" id="KW-1133">Transmembrane helix</keyword>
<evidence type="ECO:0000313" key="3">
    <source>
        <dbReference type="EMBL" id="ADV64059.1"/>
    </source>
</evidence>
<accession>E8QX20</accession>
<dbReference type="HOGENOM" id="CLU_777971_0_0_0"/>
<evidence type="ECO:0000256" key="2">
    <source>
        <dbReference type="SAM" id="Phobius"/>
    </source>
</evidence>
<name>E8QX20_ISOPI</name>
<keyword evidence="4" id="KW-1185">Reference proteome</keyword>
<feature type="transmembrane region" description="Helical" evidence="2">
    <location>
        <begin position="179"/>
        <end position="203"/>
    </location>
</feature>
<dbReference type="AlphaFoldDB" id="E8QX20"/>
<proteinExistence type="predicted"/>
<protein>
    <submittedName>
        <fullName evidence="3">Uncharacterized protein</fullName>
    </submittedName>
</protein>
<dbReference type="Proteomes" id="UP000008631">
    <property type="component" value="Chromosome"/>
</dbReference>
<keyword evidence="2" id="KW-0472">Membrane</keyword>
<feature type="transmembrane region" description="Helical" evidence="2">
    <location>
        <begin position="289"/>
        <end position="307"/>
    </location>
</feature>
<reference evidence="3 4" key="2">
    <citation type="journal article" date="2011" name="Stand. Genomic Sci.">
        <title>Complete genome sequence of Isosphaera pallida type strain (IS1B).</title>
        <authorList>
            <consortium name="US DOE Joint Genome Institute (JGI-PGF)"/>
            <person name="Goker M."/>
            <person name="Cleland D."/>
            <person name="Saunders E."/>
            <person name="Lapidus A."/>
            <person name="Nolan M."/>
            <person name="Lucas S."/>
            <person name="Hammon N."/>
            <person name="Deshpande S."/>
            <person name="Cheng J.F."/>
            <person name="Tapia R."/>
            <person name="Han C."/>
            <person name="Goodwin L."/>
            <person name="Pitluck S."/>
            <person name="Liolios K."/>
            <person name="Pagani I."/>
            <person name="Ivanova N."/>
            <person name="Mavromatis K."/>
            <person name="Pati A."/>
            <person name="Chen A."/>
            <person name="Palaniappan K."/>
            <person name="Land M."/>
            <person name="Hauser L."/>
            <person name="Chang Y.J."/>
            <person name="Jeffries C.D."/>
            <person name="Detter J.C."/>
            <person name="Beck B."/>
            <person name="Woyke T."/>
            <person name="Bristow J."/>
            <person name="Eisen J.A."/>
            <person name="Markowitz V."/>
            <person name="Hugenholtz P."/>
            <person name="Kyrpides N.C."/>
            <person name="Klenk H.P."/>
        </authorList>
    </citation>
    <scope>NUCLEOTIDE SEQUENCE [LARGE SCALE GENOMIC DNA]</scope>
    <source>
        <strain evidence="4">ATCC 43644 / DSM 9630 / IS1B</strain>
    </source>
</reference>
<organism evidence="3 4">
    <name type="scientific">Isosphaera pallida (strain ATCC 43644 / DSM 9630 / IS1B)</name>
    <dbReference type="NCBI Taxonomy" id="575540"/>
    <lineage>
        <taxon>Bacteria</taxon>
        <taxon>Pseudomonadati</taxon>
        <taxon>Planctomycetota</taxon>
        <taxon>Planctomycetia</taxon>
        <taxon>Isosphaerales</taxon>
        <taxon>Isosphaeraceae</taxon>
        <taxon>Isosphaera</taxon>
    </lineage>
</organism>
<feature type="transmembrane region" description="Helical" evidence="2">
    <location>
        <begin position="319"/>
        <end position="338"/>
    </location>
</feature>